<feature type="domain" description="Phage capsid-like C-terminal" evidence="1">
    <location>
        <begin position="169"/>
        <end position="392"/>
    </location>
</feature>
<organism evidence="2">
    <name type="scientific">uncultured Caudovirales phage</name>
    <dbReference type="NCBI Taxonomy" id="2100421"/>
    <lineage>
        <taxon>Viruses</taxon>
        <taxon>Duplodnaviria</taxon>
        <taxon>Heunggongvirae</taxon>
        <taxon>Uroviricota</taxon>
        <taxon>Caudoviricetes</taxon>
        <taxon>Peduoviridae</taxon>
        <taxon>Maltschvirus</taxon>
        <taxon>Maltschvirus maltsch</taxon>
    </lineage>
</organism>
<dbReference type="SUPFAM" id="SSF56563">
    <property type="entry name" value="Major capsid protein gp5"/>
    <property type="match status" value="1"/>
</dbReference>
<proteinExistence type="predicted"/>
<evidence type="ECO:0000259" key="1">
    <source>
        <dbReference type="Pfam" id="PF05065"/>
    </source>
</evidence>
<gene>
    <name evidence="2" type="ORF">UFOVP462_6</name>
</gene>
<sequence length="400" mass="43566">MEKKELMSELEALKSTLETSISEKTKSEIADQLKSVVTAVDEKINAFGNGSDSAEAVKAMTDEFNKLKAEQAAILKGFDLLQTRVKSTSASSMEKKSFGQLFSEGLEDNFDQIQNVKKGKPFRMEIKAVGNMTLSNNLTGDGVASYAATQALLPSQKINFRDLMPTAISPTGLYVQYRETGGEGAIAVQTEGASKGQVDYDLSEIKIVEDYIAGFARFSKQMAKQLPFMQTTLPRLLLRDFYKAENAAFFTAVSTAATGSTASAETDDIKFIVDAIAAQMTANYNASYALVSHTQLARLNKLLYVNGYYQGSGGILSSVNGNVAISGTPILPASWVTDDKILIIDRDYLERVETEAITVEFSMEDADNFTKNLITARIECLEDVNLMMPASALFADFGNV</sequence>
<dbReference type="InterPro" id="IPR054612">
    <property type="entry name" value="Phage_capsid-like_C"/>
</dbReference>
<evidence type="ECO:0000313" key="2">
    <source>
        <dbReference type="EMBL" id="CAB4143931.1"/>
    </source>
</evidence>
<dbReference type="Gene3D" id="3.30.2400.10">
    <property type="entry name" value="Major capsid protein gp5"/>
    <property type="match status" value="1"/>
</dbReference>
<protein>
    <submittedName>
        <fullName evidence="2">Phage capsid</fullName>
    </submittedName>
</protein>
<dbReference type="Pfam" id="PF05065">
    <property type="entry name" value="Phage_capsid"/>
    <property type="match status" value="1"/>
</dbReference>
<name>A0A6J5MCK8_9CAUD</name>
<reference evidence="2" key="1">
    <citation type="submission" date="2020-04" db="EMBL/GenBank/DDBJ databases">
        <authorList>
            <person name="Chiriac C."/>
            <person name="Salcher M."/>
            <person name="Ghai R."/>
            <person name="Kavagutti S V."/>
        </authorList>
    </citation>
    <scope>NUCLEOTIDE SEQUENCE</scope>
</reference>
<accession>A0A6J5MCK8</accession>
<dbReference type="Gene3D" id="3.30.2320.10">
    <property type="entry name" value="hypothetical protein PF0899 domain"/>
    <property type="match status" value="1"/>
</dbReference>
<dbReference type="EMBL" id="LR796431">
    <property type="protein sequence ID" value="CAB4143931.1"/>
    <property type="molecule type" value="Genomic_DNA"/>
</dbReference>